<evidence type="ECO:0000313" key="2">
    <source>
        <dbReference type="EMBL" id="MFC7185899.1"/>
    </source>
</evidence>
<accession>A0ABD5YDC1</accession>
<gene>
    <name evidence="2" type="ORF">ACFQMK_03145</name>
</gene>
<reference evidence="2 3" key="1">
    <citation type="journal article" date="2019" name="Int. J. Syst. Evol. Microbiol.">
        <title>The Global Catalogue of Microorganisms (GCM) 10K type strain sequencing project: providing services to taxonomists for standard genome sequencing and annotation.</title>
        <authorList>
            <consortium name="The Broad Institute Genomics Platform"/>
            <consortium name="The Broad Institute Genome Sequencing Center for Infectious Disease"/>
            <person name="Wu L."/>
            <person name="Ma J."/>
        </authorList>
    </citation>
    <scope>NUCLEOTIDE SEQUENCE [LARGE SCALE GENOMIC DNA]</scope>
    <source>
        <strain evidence="2 3">Q85</strain>
    </source>
</reference>
<dbReference type="EMBL" id="JBHSZZ010000013">
    <property type="protein sequence ID" value="MFC7185899.1"/>
    <property type="molecule type" value="Genomic_DNA"/>
</dbReference>
<sequence length="80" mass="8813">MDVIEAYLDSHSPVEYDASGLVETVGDRARNTPADGPYPYIQPAVDHADGTEYIETGMIPGRFDHPVPRRPERDQPGSDT</sequence>
<evidence type="ECO:0000313" key="3">
    <source>
        <dbReference type="Proteomes" id="UP001596390"/>
    </source>
</evidence>
<dbReference type="Proteomes" id="UP001596390">
    <property type="component" value="Unassembled WGS sequence"/>
</dbReference>
<feature type="compositionally biased region" description="Basic and acidic residues" evidence="1">
    <location>
        <begin position="62"/>
        <end position="80"/>
    </location>
</feature>
<proteinExistence type="predicted"/>
<comment type="caution">
    <text evidence="2">The sequence shown here is derived from an EMBL/GenBank/DDBJ whole genome shotgun (WGS) entry which is preliminary data.</text>
</comment>
<evidence type="ECO:0000256" key="1">
    <source>
        <dbReference type="SAM" id="MobiDB-lite"/>
    </source>
</evidence>
<dbReference type="AlphaFoldDB" id="A0ABD5YDC1"/>
<keyword evidence="3" id="KW-1185">Reference proteome</keyword>
<dbReference type="RefSeq" id="WP_267662880.1">
    <property type="nucleotide sequence ID" value="NZ_JAODIX010000013.1"/>
</dbReference>
<organism evidence="2 3">
    <name type="scientific">Halorubrum yunnanense</name>
    <dbReference type="NCBI Taxonomy" id="1526162"/>
    <lineage>
        <taxon>Archaea</taxon>
        <taxon>Methanobacteriati</taxon>
        <taxon>Methanobacteriota</taxon>
        <taxon>Stenosarchaea group</taxon>
        <taxon>Halobacteria</taxon>
        <taxon>Halobacteriales</taxon>
        <taxon>Haloferacaceae</taxon>
        <taxon>Halorubrum</taxon>
    </lineage>
</organism>
<name>A0ABD5YDC1_9EURY</name>
<protein>
    <submittedName>
        <fullName evidence="2">Uncharacterized protein</fullName>
    </submittedName>
</protein>
<feature type="region of interest" description="Disordered" evidence="1">
    <location>
        <begin position="58"/>
        <end position="80"/>
    </location>
</feature>